<sequence length="163" mass="18506">MNISAEFRMSRGEAWRGVVTPRHWVLALIVAAVGIVLPGVLFRSEQPEDVFGRAMTLLMTLVFVNLDSFGNSWPFAVPTTVTLTDTTLTVVRPSGTKVVPWPEVTSFRARRRHWLVHVERERTVALIPMRVFDADQRAAIELLAKQVRRDRRGRTRRSESASP</sequence>
<proteinExistence type="predicted"/>
<keyword evidence="1" id="KW-0472">Membrane</keyword>
<feature type="domain" description="Low molecular weight protein antigen 6 PH" evidence="2">
    <location>
        <begin position="80"/>
        <end position="136"/>
    </location>
</feature>
<protein>
    <recommendedName>
        <fullName evidence="2">Low molecular weight protein antigen 6 PH domain-containing protein</fullName>
    </recommendedName>
</protein>
<comment type="caution">
    <text evidence="3">The sequence shown here is derived from an EMBL/GenBank/DDBJ whole genome shotgun (WGS) entry which is preliminary data.</text>
</comment>
<dbReference type="Proteomes" id="UP001499854">
    <property type="component" value="Unassembled WGS sequence"/>
</dbReference>
<keyword evidence="1" id="KW-0812">Transmembrane</keyword>
<name>A0ABN2R8I1_9ACTN</name>
<accession>A0ABN2R8I1</accession>
<feature type="transmembrane region" description="Helical" evidence="1">
    <location>
        <begin position="24"/>
        <end position="42"/>
    </location>
</feature>
<reference evidence="3 4" key="1">
    <citation type="journal article" date="2019" name="Int. J. Syst. Evol. Microbiol.">
        <title>The Global Catalogue of Microorganisms (GCM) 10K type strain sequencing project: providing services to taxonomists for standard genome sequencing and annotation.</title>
        <authorList>
            <consortium name="The Broad Institute Genomics Platform"/>
            <consortium name="The Broad Institute Genome Sequencing Center for Infectious Disease"/>
            <person name="Wu L."/>
            <person name="Ma J."/>
        </authorList>
    </citation>
    <scope>NUCLEOTIDE SEQUENCE [LARGE SCALE GENOMIC DNA]</scope>
    <source>
        <strain evidence="3 4">JCM 16013</strain>
    </source>
</reference>
<keyword evidence="4" id="KW-1185">Reference proteome</keyword>
<dbReference type="InterPro" id="IPR019692">
    <property type="entry name" value="CFP-6_PH"/>
</dbReference>
<dbReference type="Pfam" id="PF10756">
    <property type="entry name" value="bPH_6"/>
    <property type="match status" value="1"/>
</dbReference>
<evidence type="ECO:0000259" key="2">
    <source>
        <dbReference type="Pfam" id="PF10756"/>
    </source>
</evidence>
<organism evidence="3 4">
    <name type="scientific">Catenulispora subtropica</name>
    <dbReference type="NCBI Taxonomy" id="450798"/>
    <lineage>
        <taxon>Bacteria</taxon>
        <taxon>Bacillati</taxon>
        <taxon>Actinomycetota</taxon>
        <taxon>Actinomycetes</taxon>
        <taxon>Catenulisporales</taxon>
        <taxon>Catenulisporaceae</taxon>
        <taxon>Catenulispora</taxon>
    </lineage>
</organism>
<evidence type="ECO:0000313" key="3">
    <source>
        <dbReference type="EMBL" id="GAA1965146.1"/>
    </source>
</evidence>
<keyword evidence="1" id="KW-1133">Transmembrane helix</keyword>
<dbReference type="EMBL" id="BAAAQM010000010">
    <property type="protein sequence ID" value="GAA1965146.1"/>
    <property type="molecule type" value="Genomic_DNA"/>
</dbReference>
<evidence type="ECO:0000256" key="1">
    <source>
        <dbReference type="SAM" id="Phobius"/>
    </source>
</evidence>
<evidence type="ECO:0000313" key="4">
    <source>
        <dbReference type="Proteomes" id="UP001499854"/>
    </source>
</evidence>
<gene>
    <name evidence="3" type="ORF">GCM10009838_23270</name>
</gene>